<dbReference type="OrthoDB" id="595131at2759"/>
<dbReference type="Gene3D" id="3.80.10.10">
    <property type="entry name" value="Ribonuclease Inhibitor"/>
    <property type="match status" value="2"/>
</dbReference>
<organism evidence="1 2">
    <name type="scientific">Apostasia shenzhenica</name>
    <dbReference type="NCBI Taxonomy" id="1088818"/>
    <lineage>
        <taxon>Eukaryota</taxon>
        <taxon>Viridiplantae</taxon>
        <taxon>Streptophyta</taxon>
        <taxon>Embryophyta</taxon>
        <taxon>Tracheophyta</taxon>
        <taxon>Spermatophyta</taxon>
        <taxon>Magnoliopsida</taxon>
        <taxon>Liliopsida</taxon>
        <taxon>Asparagales</taxon>
        <taxon>Orchidaceae</taxon>
        <taxon>Apostasioideae</taxon>
        <taxon>Apostasia</taxon>
    </lineage>
</organism>
<reference evidence="1 2" key="1">
    <citation type="journal article" date="2017" name="Nature">
        <title>The Apostasia genome and the evolution of orchids.</title>
        <authorList>
            <person name="Zhang G.Q."/>
            <person name="Liu K.W."/>
            <person name="Li Z."/>
            <person name="Lohaus R."/>
            <person name="Hsiao Y.Y."/>
            <person name="Niu S.C."/>
            <person name="Wang J.Y."/>
            <person name="Lin Y.C."/>
            <person name="Xu Q."/>
            <person name="Chen L.J."/>
            <person name="Yoshida K."/>
            <person name="Fujiwara S."/>
            <person name="Wang Z.W."/>
            <person name="Zhang Y.Q."/>
            <person name="Mitsuda N."/>
            <person name="Wang M."/>
            <person name="Liu G.H."/>
            <person name="Pecoraro L."/>
            <person name="Huang H.X."/>
            <person name="Xiao X.J."/>
            <person name="Lin M."/>
            <person name="Wu X.Y."/>
            <person name="Wu W.L."/>
            <person name="Chen Y.Y."/>
            <person name="Chang S.B."/>
            <person name="Sakamoto S."/>
            <person name="Ohme-Takagi M."/>
            <person name="Yagi M."/>
            <person name="Zeng S.J."/>
            <person name="Shen C.Y."/>
            <person name="Yeh C.M."/>
            <person name="Luo Y.B."/>
            <person name="Tsai W.C."/>
            <person name="Van de Peer Y."/>
            <person name="Liu Z.J."/>
        </authorList>
    </citation>
    <scope>NUCLEOTIDE SEQUENCE [LARGE SCALE GENOMIC DNA]</scope>
    <source>
        <strain evidence="2">cv. Shenzhen</strain>
        <tissue evidence="1">Stem</tissue>
    </source>
</reference>
<dbReference type="Proteomes" id="UP000236161">
    <property type="component" value="Unassembled WGS sequence"/>
</dbReference>
<accession>A0A2H9ZYF9</accession>
<gene>
    <name evidence="1" type="primary">FBL14</name>
    <name evidence="1" type="ORF">AXF42_Ash020732</name>
</gene>
<proteinExistence type="predicted"/>
<dbReference type="FunFam" id="3.80.10.10:FF:002365">
    <property type="entry name" value="F-box and leucine-rich repeat protein 13"/>
    <property type="match status" value="1"/>
</dbReference>
<sequence>MEDLPEPLLLDVLRRIDRTADRNSVSLACKRMCRSEGEQRDFLRVGCGLHPAVEALTALCVRFPNLSKLEIDYSGWMSSSGRQLGNQGLQVLSSHCPSLKELSLSFCSFINDTGLGHLSSCSNLISLKLNFAPAVSCNGILSIALGCKNLTTLELIRCMKVNSVEWLQILGKFGNLRDLSIKNCRGIREDDLVMLGSGWRKLRRLEFSVDAYYRYPRIHDQSSFSECCKQFISCDKLKELSLTNCIISPGQGLSFVLGRCLSLEKLRLHMCIGITDREVIELSQNSTDLRSFSLRLPSQFTAPVLLNSPLSNESLRALAGGCRMLDELELSFSDGEFPSVSCFGPGAVIGLIQSCPIRTLKLQGAYFFNDIGMEAICSSPYLQVLELCQCQEVSDEGMMLLVHFPCLRVLKLCKCLGITDSGLKPLAGLEKLDSLIVEDCPQISEKGIEGAARSLSYRQDLTWLY</sequence>
<dbReference type="PANTHER" id="PTHR13318">
    <property type="entry name" value="PARTNER OF PAIRED, ISOFORM B-RELATED"/>
    <property type="match status" value="1"/>
</dbReference>
<dbReference type="PANTHER" id="PTHR13318:SF182">
    <property type="entry name" value="F-BOX_LRR-REPEAT PROTEIN 14"/>
    <property type="match status" value="1"/>
</dbReference>
<dbReference type="FunFam" id="3.80.10.10:FF:000690">
    <property type="entry name" value="F-box/LRR-repeat protein 14"/>
    <property type="match status" value="1"/>
</dbReference>
<dbReference type="Pfam" id="PF13516">
    <property type="entry name" value="LRR_6"/>
    <property type="match status" value="1"/>
</dbReference>
<name>A0A2H9ZYF9_9ASPA</name>
<dbReference type="AlphaFoldDB" id="A0A2H9ZYF9"/>
<evidence type="ECO:0000313" key="1">
    <source>
        <dbReference type="EMBL" id="PKA48297.1"/>
    </source>
</evidence>
<dbReference type="STRING" id="1088818.A0A2H9ZYF9"/>
<keyword evidence="2" id="KW-1185">Reference proteome</keyword>
<dbReference type="InterPro" id="IPR001611">
    <property type="entry name" value="Leu-rich_rpt"/>
</dbReference>
<dbReference type="GO" id="GO:0019005">
    <property type="term" value="C:SCF ubiquitin ligase complex"/>
    <property type="evidence" value="ECO:0007669"/>
    <property type="project" value="TreeGrafter"/>
</dbReference>
<dbReference type="GO" id="GO:0031146">
    <property type="term" value="P:SCF-dependent proteasomal ubiquitin-dependent protein catabolic process"/>
    <property type="evidence" value="ECO:0007669"/>
    <property type="project" value="TreeGrafter"/>
</dbReference>
<dbReference type="InterPro" id="IPR032675">
    <property type="entry name" value="LRR_dom_sf"/>
</dbReference>
<protein>
    <submittedName>
        <fullName evidence="1">F-box/LRR-repeat protein 14</fullName>
    </submittedName>
</protein>
<dbReference type="FunFam" id="1.20.1280.50:FF:000023">
    <property type="entry name" value="F-box/LRR-repeat protein 4"/>
    <property type="match status" value="1"/>
</dbReference>
<dbReference type="SMART" id="SM00367">
    <property type="entry name" value="LRR_CC"/>
    <property type="match status" value="6"/>
</dbReference>
<dbReference type="EMBL" id="KZ452646">
    <property type="protein sequence ID" value="PKA48297.1"/>
    <property type="molecule type" value="Genomic_DNA"/>
</dbReference>
<dbReference type="InterPro" id="IPR006553">
    <property type="entry name" value="Leu-rich_rpt_Cys-con_subtyp"/>
</dbReference>
<dbReference type="Gene3D" id="1.20.1280.50">
    <property type="match status" value="1"/>
</dbReference>
<evidence type="ECO:0000313" key="2">
    <source>
        <dbReference type="Proteomes" id="UP000236161"/>
    </source>
</evidence>
<dbReference type="SUPFAM" id="SSF52047">
    <property type="entry name" value="RNI-like"/>
    <property type="match status" value="1"/>
</dbReference>